<dbReference type="InterPro" id="IPR000620">
    <property type="entry name" value="EamA_dom"/>
</dbReference>
<feature type="transmembrane region" description="Helical" evidence="1">
    <location>
        <begin position="32"/>
        <end position="49"/>
    </location>
</feature>
<evidence type="ECO:0000313" key="3">
    <source>
        <dbReference type="EMBL" id="RWY55745.1"/>
    </source>
</evidence>
<keyword evidence="4" id="KW-1185">Reference proteome</keyword>
<evidence type="ECO:0000259" key="2">
    <source>
        <dbReference type="Pfam" id="PF00892"/>
    </source>
</evidence>
<dbReference type="EMBL" id="SBIW01000002">
    <property type="protein sequence ID" value="RWY55745.1"/>
    <property type="molecule type" value="Genomic_DNA"/>
</dbReference>
<dbReference type="Pfam" id="PF00892">
    <property type="entry name" value="EamA"/>
    <property type="match status" value="2"/>
</dbReference>
<feature type="transmembrane region" description="Helical" evidence="1">
    <location>
        <begin position="61"/>
        <end position="80"/>
    </location>
</feature>
<reference evidence="3 4" key="1">
    <citation type="submission" date="2019-01" db="EMBL/GenBank/DDBJ databases">
        <title>Mucilaginibacter antarcticum sp. nov., isolated from antarctic soil.</title>
        <authorList>
            <person name="Yan Y.-Q."/>
            <person name="Du Z.-J."/>
        </authorList>
    </citation>
    <scope>NUCLEOTIDE SEQUENCE [LARGE SCALE GENOMIC DNA]</scope>
    <source>
        <strain evidence="3 4">F01003</strain>
    </source>
</reference>
<name>A0A3S3V4X7_9SPHI</name>
<keyword evidence="1" id="KW-0472">Membrane</keyword>
<feature type="domain" description="EamA" evidence="2">
    <location>
        <begin position="143"/>
        <end position="277"/>
    </location>
</feature>
<evidence type="ECO:0000256" key="1">
    <source>
        <dbReference type="SAM" id="Phobius"/>
    </source>
</evidence>
<dbReference type="PANTHER" id="PTHR22911">
    <property type="entry name" value="ACYL-MALONYL CONDENSING ENZYME-RELATED"/>
    <property type="match status" value="1"/>
</dbReference>
<feature type="transmembrane region" description="Helical" evidence="1">
    <location>
        <begin position="86"/>
        <end position="108"/>
    </location>
</feature>
<sequence length="290" mass="31499">MNPRVSLVVGILCISFSPIFVKLAGVSPLGAAFYRVAVAWVCLLPYCIIKNKLKVERKQLLISIAAGIVFASDVAVWNVSLLKISATVSTLIANLAPVWVGLIGYLLFKAKSGKLFWIGTFIAIIGMVVLVGYQHIIHLEFNAGILLALLASFLYASYILITKNVMAGIDVFTFMFYSMLSAGVFLLVINTFIGGNLIDFPVRVWLCFIGMGLICQLVGWLTINYSLRYMESTRVAIALLSQTVFAGILAAFLLDEHLSVTEIIGSVIVLAGIAVTFLKPKNSLAPNGQK</sequence>
<dbReference type="GO" id="GO:0016020">
    <property type="term" value="C:membrane"/>
    <property type="evidence" value="ECO:0007669"/>
    <property type="project" value="InterPro"/>
</dbReference>
<feature type="transmembrane region" description="Helical" evidence="1">
    <location>
        <begin position="260"/>
        <end position="278"/>
    </location>
</feature>
<dbReference type="SUPFAM" id="SSF103481">
    <property type="entry name" value="Multidrug resistance efflux transporter EmrE"/>
    <property type="match status" value="2"/>
</dbReference>
<keyword evidence="1" id="KW-1133">Transmembrane helix</keyword>
<accession>A0A3S3V4X7</accession>
<proteinExistence type="predicted"/>
<feature type="domain" description="EamA" evidence="2">
    <location>
        <begin position="7"/>
        <end position="131"/>
    </location>
</feature>
<dbReference type="InterPro" id="IPR037185">
    <property type="entry name" value="EmrE-like"/>
</dbReference>
<organism evidence="3 4">
    <name type="scientific">Mucilaginibacter gilvus</name>
    <dbReference type="NCBI Taxonomy" id="2305909"/>
    <lineage>
        <taxon>Bacteria</taxon>
        <taxon>Pseudomonadati</taxon>
        <taxon>Bacteroidota</taxon>
        <taxon>Sphingobacteriia</taxon>
        <taxon>Sphingobacteriales</taxon>
        <taxon>Sphingobacteriaceae</taxon>
        <taxon>Mucilaginibacter</taxon>
    </lineage>
</organism>
<dbReference type="Proteomes" id="UP000286701">
    <property type="component" value="Unassembled WGS sequence"/>
</dbReference>
<feature type="transmembrane region" description="Helical" evidence="1">
    <location>
        <begin position="115"/>
        <end position="137"/>
    </location>
</feature>
<feature type="transmembrane region" description="Helical" evidence="1">
    <location>
        <begin position="7"/>
        <end position="26"/>
    </location>
</feature>
<feature type="transmembrane region" description="Helical" evidence="1">
    <location>
        <begin position="200"/>
        <end position="223"/>
    </location>
</feature>
<feature type="transmembrane region" description="Helical" evidence="1">
    <location>
        <begin position="143"/>
        <end position="162"/>
    </location>
</feature>
<feature type="transmembrane region" description="Helical" evidence="1">
    <location>
        <begin position="235"/>
        <end position="254"/>
    </location>
</feature>
<keyword evidence="1" id="KW-0812">Transmembrane</keyword>
<dbReference type="PANTHER" id="PTHR22911:SF76">
    <property type="entry name" value="EAMA DOMAIN-CONTAINING PROTEIN"/>
    <property type="match status" value="1"/>
</dbReference>
<protein>
    <submittedName>
        <fullName evidence="3">DMT family transporter</fullName>
    </submittedName>
</protein>
<dbReference type="OrthoDB" id="1523209at2"/>
<feature type="transmembrane region" description="Helical" evidence="1">
    <location>
        <begin position="174"/>
        <end position="194"/>
    </location>
</feature>
<dbReference type="RefSeq" id="WP_128532721.1">
    <property type="nucleotide sequence ID" value="NZ_SBIW01000002.1"/>
</dbReference>
<evidence type="ECO:0000313" key="4">
    <source>
        <dbReference type="Proteomes" id="UP000286701"/>
    </source>
</evidence>
<comment type="caution">
    <text evidence="3">The sequence shown here is derived from an EMBL/GenBank/DDBJ whole genome shotgun (WGS) entry which is preliminary data.</text>
</comment>
<dbReference type="AlphaFoldDB" id="A0A3S3V4X7"/>
<gene>
    <name evidence="3" type="ORF">EPL05_05050</name>
</gene>